<keyword evidence="1" id="KW-0805">Transcription regulation</keyword>
<dbReference type="RefSeq" id="WP_014812501.1">
    <property type="nucleotide sequence ID" value="NC_018025.1"/>
</dbReference>
<dbReference type="InterPro" id="IPR050679">
    <property type="entry name" value="Bact_HTH_transcr_reg"/>
</dbReference>
<evidence type="ECO:0000259" key="4">
    <source>
        <dbReference type="PROSITE" id="PS50949"/>
    </source>
</evidence>
<dbReference type="Gene3D" id="1.10.10.10">
    <property type="entry name" value="Winged helix-like DNA-binding domain superfamily/Winged helix DNA-binding domain"/>
    <property type="match status" value="1"/>
</dbReference>
<dbReference type="PRINTS" id="PR00035">
    <property type="entry name" value="HTHGNTR"/>
</dbReference>
<dbReference type="Pfam" id="PF07702">
    <property type="entry name" value="UTRA"/>
    <property type="match status" value="1"/>
</dbReference>
<keyword evidence="2" id="KW-0238">DNA-binding</keyword>
<dbReference type="Pfam" id="PF00392">
    <property type="entry name" value="GntR"/>
    <property type="match status" value="1"/>
</dbReference>
<dbReference type="GO" id="GO:0003677">
    <property type="term" value="F:DNA binding"/>
    <property type="evidence" value="ECO:0007669"/>
    <property type="project" value="UniProtKB-KW"/>
</dbReference>
<dbReference type="Gene3D" id="3.40.1410.10">
    <property type="entry name" value="Chorismate lyase-like"/>
    <property type="match status" value="1"/>
</dbReference>
<gene>
    <name evidence="5" type="ordered locus">Desti_4774</name>
</gene>
<dbReference type="InterPro" id="IPR011663">
    <property type="entry name" value="UTRA"/>
</dbReference>
<dbReference type="OrthoDB" id="3182938at2"/>
<dbReference type="InterPro" id="IPR000524">
    <property type="entry name" value="Tscrpt_reg_HTH_GntR"/>
</dbReference>
<dbReference type="eggNOG" id="COG2188">
    <property type="taxonomic scope" value="Bacteria"/>
</dbReference>
<dbReference type="SMART" id="SM00345">
    <property type="entry name" value="HTH_GNTR"/>
    <property type="match status" value="1"/>
</dbReference>
<dbReference type="AlphaFoldDB" id="I4CCV2"/>
<dbReference type="GO" id="GO:0045892">
    <property type="term" value="P:negative regulation of DNA-templated transcription"/>
    <property type="evidence" value="ECO:0007669"/>
    <property type="project" value="TreeGrafter"/>
</dbReference>
<dbReference type="CDD" id="cd07377">
    <property type="entry name" value="WHTH_GntR"/>
    <property type="match status" value="1"/>
</dbReference>
<evidence type="ECO:0000256" key="1">
    <source>
        <dbReference type="ARBA" id="ARBA00023015"/>
    </source>
</evidence>
<dbReference type="STRING" id="706587.Desti_4774"/>
<reference evidence="6" key="1">
    <citation type="submission" date="2012-06" db="EMBL/GenBank/DDBJ databases">
        <title>Complete sequence of chromosome of Desulfomonile tiedjei DSM 6799.</title>
        <authorList>
            <person name="Lucas S."/>
            <person name="Copeland A."/>
            <person name="Lapidus A."/>
            <person name="Glavina del Rio T."/>
            <person name="Dalin E."/>
            <person name="Tice H."/>
            <person name="Bruce D."/>
            <person name="Goodwin L."/>
            <person name="Pitluck S."/>
            <person name="Peters L."/>
            <person name="Ovchinnikova G."/>
            <person name="Zeytun A."/>
            <person name="Lu M."/>
            <person name="Kyrpides N."/>
            <person name="Mavromatis K."/>
            <person name="Ivanova N."/>
            <person name="Brettin T."/>
            <person name="Detter J.C."/>
            <person name="Han C."/>
            <person name="Larimer F."/>
            <person name="Land M."/>
            <person name="Hauser L."/>
            <person name="Markowitz V."/>
            <person name="Cheng J.-F."/>
            <person name="Hugenholtz P."/>
            <person name="Woyke T."/>
            <person name="Wu D."/>
            <person name="Spring S."/>
            <person name="Schroeder M."/>
            <person name="Brambilla E."/>
            <person name="Klenk H.-P."/>
            <person name="Eisen J.A."/>
        </authorList>
    </citation>
    <scope>NUCLEOTIDE SEQUENCE [LARGE SCALE GENOMIC DNA]</scope>
    <source>
        <strain evidence="6">ATCC 49306 / DSM 6799 / DCB-1</strain>
    </source>
</reference>
<feature type="domain" description="HTH gntR-type" evidence="4">
    <location>
        <begin position="11"/>
        <end position="79"/>
    </location>
</feature>
<protein>
    <submittedName>
        <fullName evidence="5">Transcriptional regulator</fullName>
    </submittedName>
</protein>
<keyword evidence="3" id="KW-0804">Transcription</keyword>
<keyword evidence="6" id="KW-1185">Reference proteome</keyword>
<dbReference type="PANTHER" id="PTHR44846">
    <property type="entry name" value="MANNOSYL-D-GLYCERATE TRANSPORT/METABOLISM SYSTEM REPRESSOR MNGR-RELATED"/>
    <property type="match status" value="1"/>
</dbReference>
<proteinExistence type="predicted"/>
<dbReference type="InterPro" id="IPR028978">
    <property type="entry name" value="Chorismate_lyase_/UTRA_dom_sf"/>
</dbReference>
<evidence type="ECO:0000313" key="6">
    <source>
        <dbReference type="Proteomes" id="UP000006055"/>
    </source>
</evidence>
<accession>I4CCV2</accession>
<name>I4CCV2_DESTA</name>
<organism evidence="5 6">
    <name type="scientific">Desulfomonile tiedjei (strain ATCC 49306 / DSM 6799 / DCB-1)</name>
    <dbReference type="NCBI Taxonomy" id="706587"/>
    <lineage>
        <taxon>Bacteria</taxon>
        <taxon>Pseudomonadati</taxon>
        <taxon>Thermodesulfobacteriota</taxon>
        <taxon>Desulfomonilia</taxon>
        <taxon>Desulfomonilales</taxon>
        <taxon>Desulfomonilaceae</taxon>
        <taxon>Desulfomonile</taxon>
    </lineage>
</organism>
<dbReference type="Proteomes" id="UP000006055">
    <property type="component" value="Chromosome"/>
</dbReference>
<dbReference type="InterPro" id="IPR036390">
    <property type="entry name" value="WH_DNA-bd_sf"/>
</dbReference>
<dbReference type="PROSITE" id="PS50949">
    <property type="entry name" value="HTH_GNTR"/>
    <property type="match status" value="1"/>
</dbReference>
<evidence type="ECO:0000256" key="3">
    <source>
        <dbReference type="ARBA" id="ARBA00023163"/>
    </source>
</evidence>
<dbReference type="PANTHER" id="PTHR44846:SF1">
    <property type="entry name" value="MANNOSYL-D-GLYCERATE TRANSPORT_METABOLISM SYSTEM REPRESSOR MNGR-RELATED"/>
    <property type="match status" value="1"/>
</dbReference>
<dbReference type="SUPFAM" id="SSF46785">
    <property type="entry name" value="Winged helix' DNA-binding domain"/>
    <property type="match status" value="1"/>
</dbReference>
<evidence type="ECO:0000313" key="5">
    <source>
        <dbReference type="EMBL" id="AFM27393.1"/>
    </source>
</evidence>
<dbReference type="EMBL" id="CP003360">
    <property type="protein sequence ID" value="AFM27393.1"/>
    <property type="molecule type" value="Genomic_DNA"/>
</dbReference>
<dbReference type="KEGG" id="dti:Desti_4774"/>
<dbReference type="InterPro" id="IPR036388">
    <property type="entry name" value="WH-like_DNA-bd_sf"/>
</dbReference>
<dbReference type="GO" id="GO:0003700">
    <property type="term" value="F:DNA-binding transcription factor activity"/>
    <property type="evidence" value="ECO:0007669"/>
    <property type="project" value="InterPro"/>
</dbReference>
<evidence type="ECO:0000256" key="2">
    <source>
        <dbReference type="ARBA" id="ARBA00023125"/>
    </source>
</evidence>
<sequence length="245" mass="27208">MRQRIDKHRFEPAYAQLASILRNQIAEGVYPPGEKIPSESTISKEYGVSPMTVRQAIGVLTEQGLLDRIQGSGTFVKKLSITESRFELNSLREIFQDSAGTQIKVLQLSLGRADARTAEKLDLSVGQRVILIRRILLRAGRPVMFHEGNVRCDPTRPVVEAELSIGPLSELFTGHCDGSVKKGELELIPTVLGETEAGLLGHAPGTPAFRLEYVVYDFDNAPFGWGWFVAPPEVFRLKTHLGLWE</sequence>
<dbReference type="SUPFAM" id="SSF64288">
    <property type="entry name" value="Chorismate lyase-like"/>
    <property type="match status" value="1"/>
</dbReference>
<dbReference type="HOGENOM" id="CLU_063236_4_2_7"/>
<dbReference type="FunFam" id="1.10.10.10:FF:000079">
    <property type="entry name" value="GntR family transcriptional regulator"/>
    <property type="match status" value="1"/>
</dbReference>
<dbReference type="SMART" id="SM00866">
    <property type="entry name" value="UTRA"/>
    <property type="match status" value="1"/>
</dbReference>